<dbReference type="SUPFAM" id="SSF53383">
    <property type="entry name" value="PLP-dependent transferases"/>
    <property type="match status" value="1"/>
</dbReference>
<proteinExistence type="inferred from homology"/>
<reference evidence="5 6" key="1">
    <citation type="submission" date="2015-10" db="EMBL/GenBank/DDBJ databases">
        <title>Genome sequencing of Penicillium freii.</title>
        <authorList>
            <person name="Nguyen H.D."/>
            <person name="Visagie C.M."/>
            <person name="Seifert K.A."/>
        </authorList>
    </citation>
    <scope>NUCLEOTIDE SEQUENCE [LARGE SCALE GENOMIC DNA]</scope>
    <source>
        <strain evidence="5 6">DAOM 242723</strain>
    </source>
</reference>
<comment type="caution">
    <text evidence="5">The sequence shown here is derived from an EMBL/GenBank/DDBJ whole genome shotgun (WGS) entry which is preliminary data.</text>
</comment>
<evidence type="ECO:0000256" key="1">
    <source>
        <dbReference type="ARBA" id="ARBA00001933"/>
    </source>
</evidence>
<dbReference type="InterPro" id="IPR005814">
    <property type="entry name" value="Aminotrans_3"/>
</dbReference>
<dbReference type="Gene3D" id="3.40.640.10">
    <property type="entry name" value="Type I PLP-dependent aspartate aminotransferase-like (Major domain)"/>
    <property type="match status" value="1"/>
</dbReference>
<protein>
    <submittedName>
        <fullName evidence="5">Uncharacterized protein</fullName>
    </submittedName>
</protein>
<name>A0A101MJE9_PENFR</name>
<dbReference type="InterPro" id="IPR015421">
    <property type="entry name" value="PyrdxlP-dep_Trfase_major"/>
</dbReference>
<dbReference type="AlphaFoldDB" id="A0A101MJE9"/>
<dbReference type="GO" id="GO:0005739">
    <property type="term" value="C:mitochondrion"/>
    <property type="evidence" value="ECO:0007669"/>
    <property type="project" value="TreeGrafter"/>
</dbReference>
<evidence type="ECO:0000313" key="6">
    <source>
        <dbReference type="Proteomes" id="UP000055045"/>
    </source>
</evidence>
<dbReference type="GO" id="GO:0008483">
    <property type="term" value="F:transaminase activity"/>
    <property type="evidence" value="ECO:0007669"/>
    <property type="project" value="UniProtKB-KW"/>
</dbReference>
<comment type="similarity">
    <text evidence="2">Belongs to the class-III pyridoxal-phosphate-dependent aminotransferase family.</text>
</comment>
<dbReference type="PANTHER" id="PTHR43206:SF1">
    <property type="entry name" value="4-AMINOBUTYRATE AMINOTRANSFERASE, MITOCHONDRIAL"/>
    <property type="match status" value="1"/>
</dbReference>
<gene>
    <name evidence="5" type="ORF">ACN42_g5434</name>
</gene>
<dbReference type="Proteomes" id="UP000055045">
    <property type="component" value="Unassembled WGS sequence"/>
</dbReference>
<keyword evidence="6" id="KW-1185">Reference proteome</keyword>
<accession>A0A101MJE9</accession>
<dbReference type="STRING" id="48697.A0A101MJE9"/>
<dbReference type="PANTHER" id="PTHR43206">
    <property type="entry name" value="AMINOTRANSFERASE"/>
    <property type="match status" value="1"/>
</dbReference>
<comment type="cofactor">
    <cofactor evidence="1">
        <name>pyridoxal 5'-phosphate</name>
        <dbReference type="ChEBI" id="CHEBI:597326"/>
    </cofactor>
</comment>
<evidence type="ECO:0000256" key="3">
    <source>
        <dbReference type="ARBA" id="ARBA00022576"/>
    </source>
</evidence>
<keyword evidence="3" id="KW-0032">Aminotransferase</keyword>
<dbReference type="GO" id="GO:0009450">
    <property type="term" value="P:gamma-aminobutyric acid catabolic process"/>
    <property type="evidence" value="ECO:0007669"/>
    <property type="project" value="TreeGrafter"/>
</dbReference>
<dbReference type="GO" id="GO:0030170">
    <property type="term" value="F:pyridoxal phosphate binding"/>
    <property type="evidence" value="ECO:0007669"/>
    <property type="project" value="InterPro"/>
</dbReference>
<dbReference type="Pfam" id="PF00202">
    <property type="entry name" value="Aminotran_3"/>
    <property type="match status" value="1"/>
</dbReference>
<sequence>MAADSPQLKCPLENHSQVNAAEEQCYLIDIKRLIKEFHNPFATVIAEPIEPKGGDNHASPVFIYGLRTNVLIVDEVQTGVGATGKFLATIIRIYPLLAEDAHMRFSLNYLKSTPSTFRSSVVKSFDVNIGSSSHRKLQHMHQGL</sequence>
<dbReference type="EMBL" id="LLXE01000125">
    <property type="protein sequence ID" value="KUM61676.1"/>
    <property type="molecule type" value="Genomic_DNA"/>
</dbReference>
<evidence type="ECO:0000256" key="2">
    <source>
        <dbReference type="ARBA" id="ARBA00008954"/>
    </source>
</evidence>
<keyword evidence="4" id="KW-0808">Transferase</keyword>
<organism evidence="5 6">
    <name type="scientific">Penicillium freii</name>
    <dbReference type="NCBI Taxonomy" id="48697"/>
    <lineage>
        <taxon>Eukaryota</taxon>
        <taxon>Fungi</taxon>
        <taxon>Dikarya</taxon>
        <taxon>Ascomycota</taxon>
        <taxon>Pezizomycotina</taxon>
        <taxon>Eurotiomycetes</taxon>
        <taxon>Eurotiomycetidae</taxon>
        <taxon>Eurotiales</taxon>
        <taxon>Aspergillaceae</taxon>
        <taxon>Penicillium</taxon>
    </lineage>
</organism>
<evidence type="ECO:0000256" key="4">
    <source>
        <dbReference type="ARBA" id="ARBA00022679"/>
    </source>
</evidence>
<evidence type="ECO:0000313" key="5">
    <source>
        <dbReference type="EMBL" id="KUM61676.1"/>
    </source>
</evidence>
<dbReference type="InterPro" id="IPR015424">
    <property type="entry name" value="PyrdxlP-dep_Trfase"/>
</dbReference>